<evidence type="ECO:0000256" key="6">
    <source>
        <dbReference type="SAM" id="Phobius"/>
    </source>
</evidence>
<dbReference type="PANTHER" id="PTHR31042:SF150">
    <property type="entry name" value="OS06G0661900 PROTEIN"/>
    <property type="match status" value="1"/>
</dbReference>
<keyword evidence="5" id="KW-0325">Glycoprotein</keyword>
<reference evidence="7" key="1">
    <citation type="journal article" date="2020" name="Nature">
        <title>Giant virus diversity and host interactions through global metagenomics.</title>
        <authorList>
            <person name="Schulz F."/>
            <person name="Roux S."/>
            <person name="Paez-Espino D."/>
            <person name="Jungbluth S."/>
            <person name="Walsh D.A."/>
            <person name="Denef V.J."/>
            <person name="McMahon K.D."/>
            <person name="Konstantinidis K.T."/>
            <person name="Eloe-Fadrosh E.A."/>
            <person name="Kyrpides N.C."/>
            <person name="Woyke T."/>
        </authorList>
    </citation>
    <scope>NUCLEOTIDE SEQUENCE</scope>
    <source>
        <strain evidence="7">GVMAG-M-3300023179-114</strain>
    </source>
</reference>
<feature type="transmembrane region" description="Helical" evidence="6">
    <location>
        <begin position="285"/>
        <end position="305"/>
    </location>
</feature>
<sequence>MKAALCFIISYKHILHKEQIWRDWIEPNKDIINVYFHYKNMSLIRSSWIRDHCIPSSYVAETTYYHVVPAYMSLLTYAFHHDMDNKWFCLLTDSCVPIISPETFRALFLSHCYASIIGWRPSYWNIDIHSRANLKYLNAEYHLANDPWFTLSRDHVHKCILFMVKKNDIYKKVCKGGLANESIFAIILQTFHELNKYTTINHSSTISDWTRMSNATSPHLFNNGSAEDLAFIRGELQKNKYAMFLRKVDPLFPDQIILGFQQTDFGHDYSPIVVYNHNYKYDPRWNVIIGMIIGMITCTYILFFYF</sequence>
<keyword evidence="2" id="KW-0328">Glycosyltransferase</keyword>
<evidence type="ECO:0000256" key="2">
    <source>
        <dbReference type="ARBA" id="ARBA00022676"/>
    </source>
</evidence>
<evidence type="ECO:0000256" key="4">
    <source>
        <dbReference type="ARBA" id="ARBA00023136"/>
    </source>
</evidence>
<accession>A0A6C0E290</accession>
<evidence type="ECO:0000256" key="1">
    <source>
        <dbReference type="ARBA" id="ARBA00004606"/>
    </source>
</evidence>
<dbReference type="Pfam" id="PF02485">
    <property type="entry name" value="Branch"/>
    <property type="match status" value="1"/>
</dbReference>
<keyword evidence="3" id="KW-0808">Transferase</keyword>
<comment type="subcellular location">
    <subcellularLocation>
        <location evidence="1">Membrane</location>
        <topology evidence="1">Single-pass type II membrane protein</topology>
    </subcellularLocation>
</comment>
<name>A0A6C0E290_9ZZZZ</name>
<protein>
    <submittedName>
        <fullName evidence="7">Uncharacterized protein</fullName>
    </submittedName>
</protein>
<proteinExistence type="predicted"/>
<dbReference type="InterPro" id="IPR044174">
    <property type="entry name" value="BC10-like"/>
</dbReference>
<organism evidence="7">
    <name type="scientific">viral metagenome</name>
    <dbReference type="NCBI Taxonomy" id="1070528"/>
    <lineage>
        <taxon>unclassified sequences</taxon>
        <taxon>metagenomes</taxon>
        <taxon>organismal metagenomes</taxon>
    </lineage>
</organism>
<dbReference type="GO" id="GO:0016757">
    <property type="term" value="F:glycosyltransferase activity"/>
    <property type="evidence" value="ECO:0007669"/>
    <property type="project" value="UniProtKB-KW"/>
</dbReference>
<dbReference type="AlphaFoldDB" id="A0A6C0E290"/>
<evidence type="ECO:0000256" key="3">
    <source>
        <dbReference type="ARBA" id="ARBA00022679"/>
    </source>
</evidence>
<dbReference type="GO" id="GO:0016020">
    <property type="term" value="C:membrane"/>
    <property type="evidence" value="ECO:0007669"/>
    <property type="project" value="UniProtKB-SubCell"/>
</dbReference>
<dbReference type="EMBL" id="MN739726">
    <property type="protein sequence ID" value="QHT23164.1"/>
    <property type="molecule type" value="Genomic_DNA"/>
</dbReference>
<evidence type="ECO:0000256" key="5">
    <source>
        <dbReference type="ARBA" id="ARBA00023180"/>
    </source>
</evidence>
<dbReference type="InterPro" id="IPR003406">
    <property type="entry name" value="Glyco_trans_14"/>
</dbReference>
<keyword evidence="6" id="KW-0812">Transmembrane</keyword>
<keyword evidence="4 6" id="KW-0472">Membrane</keyword>
<keyword evidence="6" id="KW-1133">Transmembrane helix</keyword>
<evidence type="ECO:0000313" key="7">
    <source>
        <dbReference type="EMBL" id="QHT23164.1"/>
    </source>
</evidence>
<dbReference type="PANTHER" id="PTHR31042">
    <property type="entry name" value="CORE-2/I-BRANCHING BETA-1,6-N-ACETYLGLUCOSAMINYLTRANSFERASE FAMILY PROTEIN-RELATED"/>
    <property type="match status" value="1"/>
</dbReference>